<keyword evidence="4" id="KW-1185">Reference proteome</keyword>
<dbReference type="Pfam" id="PF10988">
    <property type="entry name" value="DUF2807"/>
    <property type="match status" value="1"/>
</dbReference>
<proteinExistence type="predicted"/>
<dbReference type="PANTHER" id="PTHR39200">
    <property type="entry name" value="HYPOTHETICAL EXPORTED PROTEIN"/>
    <property type="match status" value="1"/>
</dbReference>
<comment type="caution">
    <text evidence="3">The sequence shown here is derived from an EMBL/GenBank/DDBJ whole genome shotgun (WGS) entry which is preliminary data.</text>
</comment>
<dbReference type="RefSeq" id="WP_187561787.1">
    <property type="nucleotide sequence ID" value="NZ_JACGWS010000004.1"/>
</dbReference>
<dbReference type="InterPro" id="IPR021255">
    <property type="entry name" value="DUF2807"/>
</dbReference>
<evidence type="ECO:0000259" key="2">
    <source>
        <dbReference type="Pfam" id="PF10988"/>
    </source>
</evidence>
<dbReference type="Gene3D" id="2.160.20.120">
    <property type="match status" value="1"/>
</dbReference>
<protein>
    <submittedName>
        <fullName evidence="3">DUF2807 domain-containing protein</fullName>
    </submittedName>
</protein>
<accession>A0ABR7Q856</accession>
<evidence type="ECO:0000313" key="4">
    <source>
        <dbReference type="Proteomes" id="UP000619238"/>
    </source>
</evidence>
<organism evidence="3 4">
    <name type="scientific">Kordia aestuariivivens</name>
    <dbReference type="NCBI Taxonomy" id="2759037"/>
    <lineage>
        <taxon>Bacteria</taxon>
        <taxon>Pseudomonadati</taxon>
        <taxon>Bacteroidota</taxon>
        <taxon>Flavobacteriia</taxon>
        <taxon>Flavobacteriales</taxon>
        <taxon>Flavobacteriaceae</taxon>
        <taxon>Kordia</taxon>
    </lineage>
</organism>
<name>A0ABR7Q856_9FLAO</name>
<dbReference type="PANTHER" id="PTHR39200:SF1">
    <property type="entry name" value="AUTO-TRANSPORTER ADHESIN HEAD GIN DOMAIN-CONTAINING PROTEIN-RELATED"/>
    <property type="match status" value="1"/>
</dbReference>
<feature type="domain" description="Putative auto-transporter adhesin head GIN" evidence="2">
    <location>
        <begin position="43"/>
        <end position="228"/>
    </location>
</feature>
<gene>
    <name evidence="3" type="ORF">H2O64_08660</name>
</gene>
<sequence>MKKTTVFIITLFLATTISHAQWGKGKRIKGNGNVTTITRTTSDYDVVAVAGSFDVELVNGTEGKITLEGESNLLEYIVTEVSDDKLKIKTKKGYNLRVSNGKKLIITVPFKDLSVVALSGSGDVYTKNATVRADKFKMALSGSGDVIIDVDAGDLTMAVSGSGDMTATGTADDARIKLAGSGDIHAYKLKARNADVSLAGSGDIRVNVTDFLKARVAGSGDITYKGRPAKEDTKVAGSGSISSN</sequence>
<feature type="chain" id="PRO_5047445300" evidence="1">
    <location>
        <begin position="21"/>
        <end position="244"/>
    </location>
</feature>
<dbReference type="EMBL" id="JACGWS010000004">
    <property type="protein sequence ID" value="MBC8754739.1"/>
    <property type="molecule type" value="Genomic_DNA"/>
</dbReference>
<dbReference type="Proteomes" id="UP000619238">
    <property type="component" value="Unassembled WGS sequence"/>
</dbReference>
<evidence type="ECO:0000256" key="1">
    <source>
        <dbReference type="SAM" id="SignalP"/>
    </source>
</evidence>
<reference evidence="3 4" key="1">
    <citation type="submission" date="2020-07" db="EMBL/GenBank/DDBJ databases">
        <title>Description of Kordia aestuariivivens sp. nov., isolated from a tidal flat.</title>
        <authorList>
            <person name="Park S."/>
            <person name="Yoon J.-H."/>
        </authorList>
    </citation>
    <scope>NUCLEOTIDE SEQUENCE [LARGE SCALE GENOMIC DNA]</scope>
    <source>
        <strain evidence="3 4">YSTF-M3</strain>
    </source>
</reference>
<keyword evidence="1" id="KW-0732">Signal</keyword>
<evidence type="ECO:0000313" key="3">
    <source>
        <dbReference type="EMBL" id="MBC8754739.1"/>
    </source>
</evidence>
<feature type="signal peptide" evidence="1">
    <location>
        <begin position="1"/>
        <end position="20"/>
    </location>
</feature>